<gene>
    <name evidence="2" type="ORF">RRG08_024005</name>
</gene>
<evidence type="ECO:0000313" key="3">
    <source>
        <dbReference type="Proteomes" id="UP001283361"/>
    </source>
</evidence>
<protein>
    <recommendedName>
        <fullName evidence="1">DDE-1 domain-containing protein</fullName>
    </recommendedName>
</protein>
<sequence length="194" mass="21803">MPTRLDSPLRQCQRVLAPTGMKHLYNISNNTKTQITALVCASVVGEYVHPLLVFPRKRMPTVNFLAGFKKAIFIPFVSDKPKPVVLFVDGHMSHNSDIGTLEMCEEHGIILYDLLPHASHIIQPLDLSVFGGMKVRWSVVVKQHLEETGETPSASNFSFLLKKSMAVLCQARGEPERVKEFMRSDIFPFNPEAL</sequence>
<keyword evidence="3" id="KW-1185">Reference proteome</keyword>
<feature type="domain" description="DDE-1" evidence="1">
    <location>
        <begin position="71"/>
        <end position="167"/>
    </location>
</feature>
<dbReference type="Pfam" id="PF03184">
    <property type="entry name" value="DDE_1"/>
    <property type="match status" value="1"/>
</dbReference>
<dbReference type="SUPFAM" id="SSF51430">
    <property type="entry name" value="NAD(P)-linked oxidoreductase"/>
    <property type="match status" value="1"/>
</dbReference>
<comment type="caution">
    <text evidence="2">The sequence shown here is derived from an EMBL/GenBank/DDBJ whole genome shotgun (WGS) entry which is preliminary data.</text>
</comment>
<reference evidence="2" key="1">
    <citation type="journal article" date="2023" name="G3 (Bethesda)">
        <title>A reference genome for the long-term kleptoplast-retaining sea slug Elysia crispata morphotype clarki.</title>
        <authorList>
            <person name="Eastman K.E."/>
            <person name="Pendleton A.L."/>
            <person name="Shaikh M.A."/>
            <person name="Suttiyut T."/>
            <person name="Ogas R."/>
            <person name="Tomko P."/>
            <person name="Gavelis G."/>
            <person name="Widhalm J.R."/>
            <person name="Wisecaver J.H."/>
        </authorList>
    </citation>
    <scope>NUCLEOTIDE SEQUENCE</scope>
    <source>
        <strain evidence="2">ECLA1</strain>
    </source>
</reference>
<dbReference type="GO" id="GO:0003676">
    <property type="term" value="F:nucleic acid binding"/>
    <property type="evidence" value="ECO:0007669"/>
    <property type="project" value="InterPro"/>
</dbReference>
<dbReference type="AlphaFoldDB" id="A0AAE0YMM2"/>
<name>A0AAE0YMM2_9GAST</name>
<dbReference type="InterPro" id="IPR004875">
    <property type="entry name" value="DDE_SF_endonuclease_dom"/>
</dbReference>
<dbReference type="InterPro" id="IPR036812">
    <property type="entry name" value="NAD(P)_OxRdtase_dom_sf"/>
</dbReference>
<dbReference type="EMBL" id="JAWDGP010005834">
    <property type="protein sequence ID" value="KAK3751250.1"/>
    <property type="molecule type" value="Genomic_DNA"/>
</dbReference>
<evidence type="ECO:0000259" key="1">
    <source>
        <dbReference type="Pfam" id="PF03184"/>
    </source>
</evidence>
<organism evidence="2 3">
    <name type="scientific">Elysia crispata</name>
    <name type="common">lettuce slug</name>
    <dbReference type="NCBI Taxonomy" id="231223"/>
    <lineage>
        <taxon>Eukaryota</taxon>
        <taxon>Metazoa</taxon>
        <taxon>Spiralia</taxon>
        <taxon>Lophotrochozoa</taxon>
        <taxon>Mollusca</taxon>
        <taxon>Gastropoda</taxon>
        <taxon>Heterobranchia</taxon>
        <taxon>Euthyneura</taxon>
        <taxon>Panpulmonata</taxon>
        <taxon>Sacoglossa</taxon>
        <taxon>Placobranchoidea</taxon>
        <taxon>Plakobranchidae</taxon>
        <taxon>Elysia</taxon>
    </lineage>
</organism>
<dbReference type="Proteomes" id="UP001283361">
    <property type="component" value="Unassembled WGS sequence"/>
</dbReference>
<evidence type="ECO:0000313" key="2">
    <source>
        <dbReference type="EMBL" id="KAK3751250.1"/>
    </source>
</evidence>
<proteinExistence type="predicted"/>
<accession>A0AAE0YMM2</accession>